<name>A0A8B6HR93_MYTGA</name>
<sequence>MVSLNKLVKTPLLENIKNPETYQPIVTVFELCPEELNILPKILECCKGLLFMKIWEKKGIEQQKQLGRNVHINEVFEKVWQPALEQWKTLSKNLKTGDMFFTDFEKWFKTKDSSTLEKEFRLLDNEGDTSWIKERLYQIEQHGTIRSCTGGEDTVMKKLDNNLLTTCSILGGITQDRSECLQVFIKCKPLVDWIKESMPEKECDTKMFLEKCEVVWKELVPNPQLPQKLLDTTRQLDWLQSVKKSHGSVEVTSLAQAEAINGKGIYQVGNLEKKTFLKIPELTDVLELRVPEEEGNMAQRNHYRYDQLHDLQSRLMLVAGKAEKGKDDVDRFMLILDSVVRLGNIYKKLVAEGCVLFSQWHVKFLCDKDRKACAFINFGFGEERLTLKGRIDEENHDVSFIIPKLARFLEQCHEKWLDYIDQKREKYYCLNFFTIDQMVILQQELVKVGSAQEPAALIYPLLSAVKHGCTKDDLVKALSAAKLDVDRVDTERETEKEDEEKDKNDEKVEVSDDLKTQTFFNEMTKSGYPLGLAREALKHVEADDIDGGIVWCMDNEDEYGSEEQSMSETAPDEVPDFHGWTETDQSLASITEGLVIQLVGVGSRENSVDKLIKTLEDLWKTFLVSISSSVSDYLSVEHLGIILNRLNEQDDFTVNRMLHPCFTAGEPNLLICPQSDIYNTVLSIYSHEVDRPLPQSDEVLLCTPTTTLDMIEIFWRQALFANNDRVYCLVNADLLNYDVSDKGENSLERHLRKAESK</sequence>
<feature type="non-terminal residue" evidence="2">
    <location>
        <position position="1"/>
    </location>
</feature>
<comment type="caution">
    <text evidence="2">The sequence shown here is derived from an EMBL/GenBank/DDBJ whole genome shotgun (WGS) entry which is preliminary data.</text>
</comment>
<organism evidence="2 3">
    <name type="scientific">Mytilus galloprovincialis</name>
    <name type="common">Mediterranean mussel</name>
    <dbReference type="NCBI Taxonomy" id="29158"/>
    <lineage>
        <taxon>Eukaryota</taxon>
        <taxon>Metazoa</taxon>
        <taxon>Spiralia</taxon>
        <taxon>Lophotrochozoa</taxon>
        <taxon>Mollusca</taxon>
        <taxon>Bivalvia</taxon>
        <taxon>Autobranchia</taxon>
        <taxon>Pteriomorphia</taxon>
        <taxon>Mytilida</taxon>
        <taxon>Mytiloidea</taxon>
        <taxon>Mytilidae</taxon>
        <taxon>Mytilinae</taxon>
        <taxon>Mytilus</taxon>
    </lineage>
</organism>
<dbReference type="PANTHER" id="PTHR22605">
    <property type="entry name" value="RZ-TYPE DOMAIN-CONTAINING PROTEIN"/>
    <property type="match status" value="1"/>
</dbReference>
<feature type="region of interest" description="Disordered" evidence="1">
    <location>
        <begin position="486"/>
        <end position="510"/>
    </location>
</feature>
<dbReference type="GO" id="GO:0016887">
    <property type="term" value="F:ATP hydrolysis activity"/>
    <property type="evidence" value="ECO:0007669"/>
    <property type="project" value="InterPro"/>
</dbReference>
<dbReference type="GO" id="GO:0004842">
    <property type="term" value="F:ubiquitin-protein transferase activity"/>
    <property type="evidence" value="ECO:0007669"/>
    <property type="project" value="InterPro"/>
</dbReference>
<keyword evidence="3" id="KW-1185">Reference proteome</keyword>
<accession>A0A8B6HR93</accession>
<gene>
    <name evidence="2" type="ORF">MGAL_10B016015</name>
</gene>
<evidence type="ECO:0000313" key="2">
    <source>
        <dbReference type="EMBL" id="VDI83612.1"/>
    </source>
</evidence>
<dbReference type="AlphaFoldDB" id="A0A8B6HR93"/>
<dbReference type="OrthoDB" id="6142015at2759"/>
<dbReference type="Proteomes" id="UP000596742">
    <property type="component" value="Unassembled WGS sequence"/>
</dbReference>
<evidence type="ECO:0000256" key="1">
    <source>
        <dbReference type="SAM" id="MobiDB-lite"/>
    </source>
</evidence>
<dbReference type="InterPro" id="IPR031248">
    <property type="entry name" value="RNF213"/>
</dbReference>
<dbReference type="EMBL" id="UYJE01010492">
    <property type="protein sequence ID" value="VDI83612.1"/>
    <property type="molecule type" value="Genomic_DNA"/>
</dbReference>
<protein>
    <submittedName>
        <fullName evidence="2">Uncharacterized protein</fullName>
    </submittedName>
</protein>
<dbReference type="PANTHER" id="PTHR22605:SF16">
    <property type="entry name" value="E3 UBIQUITIN-PROTEIN LIGASE RNF213"/>
    <property type="match status" value="1"/>
</dbReference>
<evidence type="ECO:0000313" key="3">
    <source>
        <dbReference type="Proteomes" id="UP000596742"/>
    </source>
</evidence>
<proteinExistence type="predicted"/>
<reference evidence="2" key="1">
    <citation type="submission" date="2018-11" db="EMBL/GenBank/DDBJ databases">
        <authorList>
            <person name="Alioto T."/>
            <person name="Alioto T."/>
        </authorList>
    </citation>
    <scope>NUCLEOTIDE SEQUENCE</scope>
</reference>